<protein>
    <submittedName>
        <fullName evidence="3">Transglutaminase domain-containing protein</fullName>
    </submittedName>
</protein>
<name>A0A964BLS3_9CYAN</name>
<dbReference type="RefSeq" id="WP_229638725.1">
    <property type="nucleotide sequence ID" value="NZ_JADWDC010000003.1"/>
</dbReference>
<dbReference type="Proteomes" id="UP000729733">
    <property type="component" value="Unassembled WGS sequence"/>
</dbReference>
<dbReference type="Pfam" id="PF01841">
    <property type="entry name" value="Transglut_core"/>
    <property type="match status" value="1"/>
</dbReference>
<dbReference type="InterPro" id="IPR038765">
    <property type="entry name" value="Papain-like_cys_pep_sf"/>
</dbReference>
<reference evidence="3" key="1">
    <citation type="journal article" date="2021" name="Antonie Van Leeuwenhoek">
        <title>Draft genome and description of Waterburya agarophytonicola gen. nov. sp. nov. (Pleurocapsales, Cyanobacteria): a seaweed symbiont.</title>
        <authorList>
            <person name="Bonthond G."/>
            <person name="Shalygin S."/>
            <person name="Bayer T."/>
            <person name="Weinberger F."/>
        </authorList>
    </citation>
    <scope>NUCLEOTIDE SEQUENCE</scope>
    <source>
        <strain evidence="3">KI4</strain>
    </source>
</reference>
<feature type="transmembrane region" description="Helical" evidence="1">
    <location>
        <begin position="6"/>
        <end position="31"/>
    </location>
</feature>
<feature type="transmembrane region" description="Helical" evidence="1">
    <location>
        <begin position="175"/>
        <end position="194"/>
    </location>
</feature>
<comment type="caution">
    <text evidence="3">The sequence shown here is derived from an EMBL/GenBank/DDBJ whole genome shotgun (WGS) entry which is preliminary data.</text>
</comment>
<dbReference type="PANTHER" id="PTHR42736:SF1">
    <property type="entry name" value="PROTEIN-GLUTAMINE GAMMA-GLUTAMYLTRANSFERASE"/>
    <property type="match status" value="1"/>
</dbReference>
<dbReference type="InterPro" id="IPR052901">
    <property type="entry name" value="Bact_TGase-like"/>
</dbReference>
<evidence type="ECO:0000313" key="4">
    <source>
        <dbReference type="Proteomes" id="UP000729733"/>
    </source>
</evidence>
<organism evidence="3 4">
    <name type="scientific">Waterburya agarophytonicola KI4</name>
    <dbReference type="NCBI Taxonomy" id="2874699"/>
    <lineage>
        <taxon>Bacteria</taxon>
        <taxon>Bacillati</taxon>
        <taxon>Cyanobacteriota</taxon>
        <taxon>Cyanophyceae</taxon>
        <taxon>Pleurocapsales</taxon>
        <taxon>Hyellaceae</taxon>
        <taxon>Waterburya</taxon>
        <taxon>Waterburya agarophytonicola</taxon>
    </lineage>
</organism>
<dbReference type="AlphaFoldDB" id="A0A964BLS3"/>
<keyword evidence="1" id="KW-1133">Transmembrane helix</keyword>
<gene>
    <name evidence="3" type="ORF">I4641_01865</name>
</gene>
<feature type="transmembrane region" description="Helical" evidence="1">
    <location>
        <begin position="52"/>
        <end position="69"/>
    </location>
</feature>
<dbReference type="SUPFAM" id="SSF54001">
    <property type="entry name" value="Cysteine proteinases"/>
    <property type="match status" value="1"/>
</dbReference>
<feature type="transmembrane region" description="Helical" evidence="1">
    <location>
        <begin position="145"/>
        <end position="163"/>
    </location>
</feature>
<feature type="transmembrane region" description="Helical" evidence="1">
    <location>
        <begin position="81"/>
        <end position="100"/>
    </location>
</feature>
<dbReference type="Gene3D" id="3.10.620.30">
    <property type="match status" value="1"/>
</dbReference>
<keyword evidence="1" id="KW-0472">Membrane</keyword>
<dbReference type="SMART" id="SM00460">
    <property type="entry name" value="TGc"/>
    <property type="match status" value="1"/>
</dbReference>
<dbReference type="EMBL" id="JADWDC010000003">
    <property type="protein sequence ID" value="MCC0175725.1"/>
    <property type="molecule type" value="Genomic_DNA"/>
</dbReference>
<keyword evidence="1" id="KW-0812">Transmembrane</keyword>
<feature type="transmembrane region" description="Helical" evidence="1">
    <location>
        <begin position="121"/>
        <end position="139"/>
    </location>
</feature>
<dbReference type="PANTHER" id="PTHR42736">
    <property type="entry name" value="PROTEIN-GLUTAMINE GAMMA-GLUTAMYLTRANSFERASE"/>
    <property type="match status" value="1"/>
</dbReference>
<proteinExistence type="predicted"/>
<dbReference type="InterPro" id="IPR002931">
    <property type="entry name" value="Transglutaminase-like"/>
</dbReference>
<keyword evidence="4" id="KW-1185">Reference proteome</keyword>
<feature type="domain" description="Transglutaminase-like" evidence="2">
    <location>
        <begin position="425"/>
        <end position="495"/>
    </location>
</feature>
<accession>A0A964BLS3</accession>
<sequence>MNLIPFLLGATIIFWGWQTGFWLVAIPLAIICETARYINWRWDLTTADFRQTSHVCTVLLVGVLIYLLVSDRSLGLIFDFFQWLPVICAPLLIAQTYSTSDRVDLNALLFFKDKPQQKKRFLLDLTYPYFAICILAASAANTRDLLFYGAAIVLIARVLMANANVVKPKRYSTKTFIALFFLAAILGAGGHIGLHQFQLSLERNTAKFFYGFYRPHSDPNQVSTAIGDIGSVKQSNKIVLRVKPSPQQIPPQLLRRAVYNKYSSGFWLAAKPNFTPLKSQKDETTWTITNPSSKSRQITVSENMDENDTLLKLPNGSRSIAGVTAEKIEQNQYGTIQIYSDASFLSYQIDYDPDLSTDSPPTPEDLKVLDSEKPAIKEIVTQLDLNHKTPLDILTAVSNFFNTEFDYSLELARQGNNKTPLSAFLLQHRSGHCEYFATATALLLREVGIPTRYVVGYSVNELSSLEKQYVVRSRNAHAWTQVYINDKWQTFDTTPASWIAWENRNTSSWQTVKDVFSWITFTLLQTIALFKTIGKTNYLWLLAIPLIVILIREFTNKGQKRRLIVQEINQKNRHELAVGIDSELFLIESELNKLGLKRDRAETWQDWLIRLQNTPETFDTIEDLSSIIELHYRYRFDPLGIDSQTRAKLRSDCQEWLAKHRSSTIDNH</sequence>
<evidence type="ECO:0000256" key="1">
    <source>
        <dbReference type="SAM" id="Phobius"/>
    </source>
</evidence>
<evidence type="ECO:0000259" key="2">
    <source>
        <dbReference type="SMART" id="SM00460"/>
    </source>
</evidence>
<evidence type="ECO:0000313" key="3">
    <source>
        <dbReference type="EMBL" id="MCC0175725.1"/>
    </source>
</evidence>